<gene>
    <name evidence="2" type="ORF">DFR61_1457</name>
    <name evidence="1" type="ORF">NCTC10597_03007</name>
</gene>
<dbReference type="OrthoDB" id="9991708at2"/>
<reference evidence="2 4" key="2">
    <citation type="submission" date="2019-03" db="EMBL/GenBank/DDBJ databases">
        <title>Genomic Encyclopedia of Type Strains, Phase IV (KMG-IV): sequencing the most valuable type-strain genomes for metagenomic binning, comparative biology and taxonomic classification.</title>
        <authorList>
            <person name="Goeker M."/>
        </authorList>
    </citation>
    <scope>NUCLEOTIDE SEQUENCE [LARGE SCALE GENOMIC DNA]</scope>
    <source>
        <strain evidence="2 4">DSM 20580</strain>
    </source>
</reference>
<dbReference type="EMBL" id="UGNP01000001">
    <property type="protein sequence ID" value="STX11197.1"/>
    <property type="molecule type" value="Genomic_DNA"/>
</dbReference>
<dbReference type="Proteomes" id="UP000254330">
    <property type="component" value="Unassembled WGS sequence"/>
</dbReference>
<evidence type="ECO:0008006" key="5">
    <source>
        <dbReference type="Google" id="ProtNLM"/>
    </source>
</evidence>
<evidence type="ECO:0000313" key="1">
    <source>
        <dbReference type="EMBL" id="STX11197.1"/>
    </source>
</evidence>
<dbReference type="AlphaFoldDB" id="A0A2U3A9S6"/>
<evidence type="ECO:0000313" key="2">
    <source>
        <dbReference type="EMBL" id="TDR33955.1"/>
    </source>
</evidence>
<name>A0A2U3A9S6_9BACL</name>
<organism evidence="1 3">
    <name type="scientific">Kurthia zopfii</name>
    <dbReference type="NCBI Taxonomy" id="1650"/>
    <lineage>
        <taxon>Bacteria</taxon>
        <taxon>Bacillati</taxon>
        <taxon>Bacillota</taxon>
        <taxon>Bacilli</taxon>
        <taxon>Bacillales</taxon>
        <taxon>Caryophanaceae</taxon>
        <taxon>Kurthia</taxon>
    </lineage>
</organism>
<comment type="caution">
    <text evidence="1">The sequence shown here is derived from an EMBL/GenBank/DDBJ whole genome shotgun (WGS) entry which is preliminary data.</text>
</comment>
<sequence length="116" mass="13305">MKLKITCLIFSCLLLTACSSEEVYNTKIEKGFYAVQQEEFERALGYFKSAEKLNRDDESLSIYINQLKNLRKAEDSSFLGDEELAAHYIKKVVHAKKGSPIIVEKALEIRDQLRSI</sequence>
<evidence type="ECO:0000313" key="4">
    <source>
        <dbReference type="Proteomes" id="UP000294641"/>
    </source>
</evidence>
<dbReference type="EMBL" id="SNZG01000045">
    <property type="protein sequence ID" value="TDR33955.1"/>
    <property type="molecule type" value="Genomic_DNA"/>
</dbReference>
<evidence type="ECO:0000313" key="3">
    <source>
        <dbReference type="Proteomes" id="UP000254330"/>
    </source>
</evidence>
<dbReference type="PROSITE" id="PS51257">
    <property type="entry name" value="PROKAR_LIPOPROTEIN"/>
    <property type="match status" value="1"/>
</dbReference>
<keyword evidence="4" id="KW-1185">Reference proteome</keyword>
<accession>A0A2U3A9S6</accession>
<proteinExistence type="predicted"/>
<dbReference type="Proteomes" id="UP000294641">
    <property type="component" value="Unassembled WGS sequence"/>
</dbReference>
<reference evidence="1 3" key="1">
    <citation type="submission" date="2018-06" db="EMBL/GenBank/DDBJ databases">
        <authorList>
            <consortium name="Pathogen Informatics"/>
            <person name="Doyle S."/>
        </authorList>
    </citation>
    <scope>NUCLEOTIDE SEQUENCE [LARGE SCALE GENOMIC DNA]</scope>
    <source>
        <strain evidence="1 3">NCTC10597</strain>
    </source>
</reference>
<dbReference type="RefSeq" id="WP_109350700.1">
    <property type="nucleotide sequence ID" value="NZ_BJUE01000050.1"/>
</dbReference>
<protein>
    <recommendedName>
        <fullName evidence="5">Lipoprotein</fullName>
    </recommendedName>
</protein>